<evidence type="ECO:0000313" key="1">
    <source>
        <dbReference type="EMBL" id="CDW86294.1"/>
    </source>
</evidence>
<dbReference type="Gene3D" id="1.20.1270.70">
    <property type="entry name" value="Designed single chain three-helix bundle"/>
    <property type="match status" value="1"/>
</dbReference>
<protein>
    <submittedName>
        <fullName evidence="1">Uncharacterized protein</fullName>
    </submittedName>
</protein>
<keyword evidence="2" id="KW-1185">Reference proteome</keyword>
<dbReference type="Proteomes" id="UP000039865">
    <property type="component" value="Unassembled WGS sequence"/>
</dbReference>
<dbReference type="AlphaFoldDB" id="A0A078AVT8"/>
<gene>
    <name evidence="1" type="primary">Contig4025.g4311</name>
    <name evidence="1" type="ORF">STYLEM_15388</name>
</gene>
<name>A0A078AVT8_STYLE</name>
<accession>A0A078AVT8</accession>
<dbReference type="InParanoid" id="A0A078AVT8"/>
<reference evidence="1 2" key="1">
    <citation type="submission" date="2014-06" db="EMBL/GenBank/DDBJ databases">
        <authorList>
            <person name="Swart Estienne"/>
        </authorList>
    </citation>
    <scope>NUCLEOTIDE SEQUENCE [LARGE SCALE GENOMIC DNA]</scope>
    <source>
        <strain evidence="1 2">130c</strain>
    </source>
</reference>
<evidence type="ECO:0000313" key="2">
    <source>
        <dbReference type="Proteomes" id="UP000039865"/>
    </source>
</evidence>
<sequence length="178" mass="20229">MIAEREQLLLESELKKVELFPKFIVVRKQINNQSDEAGEWQGFIKDIKSTIRTTSAKLKGEIIQNMHSSLGKIDEGMEQNQKIIGLQEDLGNQIIKMKETYEAQYGDKQSNNLSVNQKVEALDAKVDSIHSQGKELNSKVEGLDSKVEGLDSKVMKLQDDMGFIKDSLTKLLQKQYKQ</sequence>
<organism evidence="1 2">
    <name type="scientific">Stylonychia lemnae</name>
    <name type="common">Ciliate</name>
    <dbReference type="NCBI Taxonomy" id="5949"/>
    <lineage>
        <taxon>Eukaryota</taxon>
        <taxon>Sar</taxon>
        <taxon>Alveolata</taxon>
        <taxon>Ciliophora</taxon>
        <taxon>Intramacronucleata</taxon>
        <taxon>Spirotrichea</taxon>
        <taxon>Stichotrichia</taxon>
        <taxon>Sporadotrichida</taxon>
        <taxon>Oxytrichidae</taxon>
        <taxon>Stylonychinae</taxon>
        <taxon>Stylonychia</taxon>
    </lineage>
</organism>
<dbReference type="EMBL" id="CCKQ01014520">
    <property type="protein sequence ID" value="CDW86294.1"/>
    <property type="molecule type" value="Genomic_DNA"/>
</dbReference>
<proteinExistence type="predicted"/>